<comment type="caution">
    <text evidence="1">The sequence shown here is derived from an EMBL/GenBank/DDBJ whole genome shotgun (WGS) entry which is preliminary data.</text>
</comment>
<reference evidence="2" key="1">
    <citation type="journal article" date="2019" name="Int. J. Syst. Evol. Microbiol.">
        <title>The Global Catalogue of Microorganisms (GCM) 10K type strain sequencing project: providing services to taxonomists for standard genome sequencing and annotation.</title>
        <authorList>
            <consortium name="The Broad Institute Genomics Platform"/>
            <consortium name="The Broad Institute Genome Sequencing Center for Infectious Disease"/>
            <person name="Wu L."/>
            <person name="Ma J."/>
        </authorList>
    </citation>
    <scope>NUCLEOTIDE SEQUENCE [LARGE SCALE GENOMIC DNA]</scope>
    <source>
        <strain evidence="2">CECT 8472</strain>
    </source>
</reference>
<evidence type="ECO:0000313" key="2">
    <source>
        <dbReference type="Proteomes" id="UP001595799"/>
    </source>
</evidence>
<dbReference type="Pfam" id="PF04392">
    <property type="entry name" value="ABC_sub_bind"/>
    <property type="match status" value="1"/>
</dbReference>
<dbReference type="Gene3D" id="3.40.50.2300">
    <property type="match status" value="2"/>
</dbReference>
<organism evidence="1 2">
    <name type="scientific">Fodinicurvata halophila</name>
    <dbReference type="NCBI Taxonomy" id="1419723"/>
    <lineage>
        <taxon>Bacteria</taxon>
        <taxon>Pseudomonadati</taxon>
        <taxon>Pseudomonadota</taxon>
        <taxon>Alphaproteobacteria</taxon>
        <taxon>Rhodospirillales</taxon>
        <taxon>Rhodovibrionaceae</taxon>
        <taxon>Fodinicurvata</taxon>
    </lineage>
</organism>
<protein>
    <submittedName>
        <fullName evidence="1">ABC transporter substrate-binding protein</fullName>
    </submittedName>
</protein>
<gene>
    <name evidence="1" type="ORF">ACFOW6_13040</name>
</gene>
<proteinExistence type="predicted"/>
<keyword evidence="2" id="KW-1185">Reference proteome</keyword>
<dbReference type="RefSeq" id="WP_382422821.1">
    <property type="nucleotide sequence ID" value="NZ_JBHSCW010000007.1"/>
</dbReference>
<dbReference type="InterPro" id="IPR006311">
    <property type="entry name" value="TAT_signal"/>
</dbReference>
<dbReference type="EMBL" id="JBHSCW010000007">
    <property type="protein sequence ID" value="MFC4352469.1"/>
    <property type="molecule type" value="Genomic_DNA"/>
</dbReference>
<dbReference type="PANTHER" id="PTHR35271">
    <property type="entry name" value="ABC TRANSPORTER, SUBSTRATE-BINDING LIPOPROTEIN-RELATED"/>
    <property type="match status" value="1"/>
</dbReference>
<accession>A0ABV8UN00</accession>
<dbReference type="PANTHER" id="PTHR35271:SF1">
    <property type="entry name" value="ABC TRANSPORTER, SUBSTRATE-BINDING LIPOPROTEIN"/>
    <property type="match status" value="1"/>
</dbReference>
<evidence type="ECO:0000313" key="1">
    <source>
        <dbReference type="EMBL" id="MFC4352469.1"/>
    </source>
</evidence>
<sequence>MTRDAHTGRTDVQLRAGFSRRRLLALAGAGACSALVAGSGRPRAQSQERPHIYMVTYRGETEVERGFFDYLQAQGFEADFTRRDIDRDNSRLPELVEEIQEVQPDLVYTWGTTVTLGIAGRYEDDAPEDHIRDIPVVFALVSAPVQSGIIPERAKPGRNVTGAIHVVPPETQLRAMQAYRDFDRLGVLYNRNEDNSVVIVEDLEELADEMGFTLLAQPFAEDDQGRPTAEGVEDLVVGLKEQGADWLYYLPDTFLGTIYDRVSPAALDAGLPTFGAAELAVREGGALVGLVSRYYSVGQLAASKVIGVLRDGETPAEIPAETLSRFSLIINMEVAKELELYPPLAMLNYAEVLT</sequence>
<dbReference type="InterPro" id="IPR007487">
    <property type="entry name" value="ABC_transpt-TYRBP-like"/>
</dbReference>
<dbReference type="Proteomes" id="UP001595799">
    <property type="component" value="Unassembled WGS sequence"/>
</dbReference>
<dbReference type="PROSITE" id="PS51318">
    <property type="entry name" value="TAT"/>
    <property type="match status" value="1"/>
</dbReference>
<name>A0ABV8UN00_9PROT</name>
<dbReference type="CDD" id="cd06325">
    <property type="entry name" value="PBP1_ABC_unchar_transporter"/>
    <property type="match status" value="1"/>
</dbReference>